<dbReference type="InterPro" id="IPR026341">
    <property type="entry name" value="T9SS_type_B"/>
</dbReference>
<comment type="caution">
    <text evidence="1">The sequence shown here is derived from an EMBL/GenBank/DDBJ whole genome shotgun (WGS) entry which is preliminary data.</text>
</comment>
<name>A0A4U0EZR1_9FLAO</name>
<organism evidence="1 2">
    <name type="scientific">Pontimicrobium aquaticum</name>
    <dbReference type="NCBI Taxonomy" id="2565367"/>
    <lineage>
        <taxon>Bacteria</taxon>
        <taxon>Pseudomonadati</taxon>
        <taxon>Bacteroidota</taxon>
        <taxon>Flavobacteriia</taxon>
        <taxon>Flavobacteriales</taxon>
        <taxon>Flavobacteriaceae</taxon>
        <taxon>Pontimicrobium</taxon>
    </lineage>
</organism>
<protein>
    <submittedName>
        <fullName evidence="1">T9SS type B sorting domain-containing protein</fullName>
    </submittedName>
</protein>
<dbReference type="Proteomes" id="UP000307657">
    <property type="component" value="Unassembled WGS sequence"/>
</dbReference>
<reference evidence="1 2" key="1">
    <citation type="submission" date="2019-04" db="EMBL/GenBank/DDBJ databases">
        <title>Lacinutrix sp. nov., isolated from marine water.</title>
        <authorList>
            <person name="Kim W."/>
        </authorList>
    </citation>
    <scope>NUCLEOTIDE SEQUENCE [LARGE SCALE GENOMIC DNA]</scope>
    <source>
        <strain evidence="1 2">CAU 1491</strain>
    </source>
</reference>
<accession>A0A4U0EZR1</accession>
<dbReference type="EMBL" id="SUPL01000002">
    <property type="protein sequence ID" value="TJY37428.1"/>
    <property type="molecule type" value="Genomic_DNA"/>
</dbReference>
<evidence type="ECO:0000313" key="2">
    <source>
        <dbReference type="Proteomes" id="UP000307657"/>
    </source>
</evidence>
<sequence length="221" mass="24554">MDTGLSTVNYSFEWRLNNAIIPGAINSSYLAAQSGDYSVTVTNTTTNCQRIANTIVFESEPPVITTTVTSQAFANNHIIEVEALGNGNYEYSLDNGLWQDDNIFENVSLGEHLITVRDKNGCGFASDTVTVMDYPKFFTPNGDGYNDTWNITGIDAQLNAQIFIFDRYGKLLKQLSPNGNGWNGTFKGYNLPAADYWFTVKYIEPSSGAEKEYSAHFSLKR</sequence>
<evidence type="ECO:0000313" key="1">
    <source>
        <dbReference type="EMBL" id="TJY37428.1"/>
    </source>
</evidence>
<keyword evidence="2" id="KW-1185">Reference proteome</keyword>
<dbReference type="AlphaFoldDB" id="A0A4U0EZR1"/>
<dbReference type="Pfam" id="PF13585">
    <property type="entry name" value="CHU_C"/>
    <property type="match status" value="1"/>
</dbReference>
<dbReference type="NCBIfam" id="TIGR04131">
    <property type="entry name" value="Bac_Flav_CTERM"/>
    <property type="match status" value="1"/>
</dbReference>
<proteinExistence type="predicted"/>
<gene>
    <name evidence="1" type="ORF">E5167_04720</name>
</gene>
<dbReference type="OrthoDB" id="9765926at2"/>